<organism evidence="1 2">
    <name type="scientific">Anisodus acutangulus</name>
    <dbReference type="NCBI Taxonomy" id="402998"/>
    <lineage>
        <taxon>Eukaryota</taxon>
        <taxon>Viridiplantae</taxon>
        <taxon>Streptophyta</taxon>
        <taxon>Embryophyta</taxon>
        <taxon>Tracheophyta</taxon>
        <taxon>Spermatophyta</taxon>
        <taxon>Magnoliopsida</taxon>
        <taxon>eudicotyledons</taxon>
        <taxon>Gunneridae</taxon>
        <taxon>Pentapetalae</taxon>
        <taxon>asterids</taxon>
        <taxon>lamiids</taxon>
        <taxon>Solanales</taxon>
        <taxon>Solanaceae</taxon>
        <taxon>Solanoideae</taxon>
        <taxon>Hyoscyameae</taxon>
        <taxon>Anisodus</taxon>
    </lineage>
</organism>
<dbReference type="Proteomes" id="UP001152561">
    <property type="component" value="Unassembled WGS sequence"/>
</dbReference>
<reference evidence="2" key="1">
    <citation type="journal article" date="2023" name="Proc. Natl. Acad. Sci. U.S.A.">
        <title>Genomic and structural basis for evolution of tropane alkaloid biosynthesis.</title>
        <authorList>
            <person name="Wanga Y.-J."/>
            <person name="Taina T."/>
            <person name="Yua J.-Y."/>
            <person name="Lia J."/>
            <person name="Xua B."/>
            <person name="Chenc J."/>
            <person name="D'Auriad J.C."/>
            <person name="Huanga J.-P."/>
            <person name="Huanga S.-X."/>
        </authorList>
    </citation>
    <scope>NUCLEOTIDE SEQUENCE [LARGE SCALE GENOMIC DNA]</scope>
    <source>
        <strain evidence="2">cv. KIB-2019</strain>
    </source>
</reference>
<sequence>MEAETMGVGPRNMIWGTWEELILGGAVRRHGTRDWNVVASELRARTIYLYCFTPEACKARYEELRKRYSGCTAWFEELRKQRVEELKRELVRSESSIGSLSQRSKA</sequence>
<dbReference type="InterPro" id="IPR009057">
    <property type="entry name" value="Homeodomain-like_sf"/>
</dbReference>
<dbReference type="EMBL" id="JAJAGQ010000013">
    <property type="protein sequence ID" value="KAJ8545567.1"/>
    <property type="molecule type" value="Genomic_DNA"/>
</dbReference>
<evidence type="ECO:0008006" key="3">
    <source>
        <dbReference type="Google" id="ProtNLM"/>
    </source>
</evidence>
<dbReference type="PANTHER" id="PTHR37888:SF4">
    <property type="entry name" value="OS07G0565300 PROTEIN"/>
    <property type="match status" value="1"/>
</dbReference>
<dbReference type="GO" id="GO:0010597">
    <property type="term" value="P:green leaf volatile biosynthetic process"/>
    <property type="evidence" value="ECO:0007669"/>
    <property type="project" value="UniProtKB-ARBA"/>
</dbReference>
<dbReference type="OrthoDB" id="1742084at2759"/>
<dbReference type="Gene3D" id="1.10.10.60">
    <property type="entry name" value="Homeodomain-like"/>
    <property type="match status" value="1"/>
</dbReference>
<comment type="caution">
    <text evidence="1">The sequence shown here is derived from an EMBL/GenBank/DDBJ whole genome shotgun (WGS) entry which is preliminary data.</text>
</comment>
<keyword evidence="2" id="KW-1185">Reference proteome</keyword>
<protein>
    <recommendedName>
        <fullName evidence="3">Myb-like domain-containing protein</fullName>
    </recommendedName>
</protein>
<accession>A0A9Q1R989</accession>
<dbReference type="SUPFAM" id="SSF46689">
    <property type="entry name" value="Homeodomain-like"/>
    <property type="match status" value="1"/>
</dbReference>
<evidence type="ECO:0000313" key="2">
    <source>
        <dbReference type="Proteomes" id="UP001152561"/>
    </source>
</evidence>
<dbReference type="AlphaFoldDB" id="A0A9Q1R989"/>
<gene>
    <name evidence="1" type="ORF">K7X08_018150</name>
</gene>
<dbReference type="PANTHER" id="PTHR37888">
    <property type="entry name" value="DNA-BINDING BROMODOMAIN-CONTAINING PROTEIN"/>
    <property type="match status" value="1"/>
</dbReference>
<evidence type="ECO:0000313" key="1">
    <source>
        <dbReference type="EMBL" id="KAJ8545567.1"/>
    </source>
</evidence>
<dbReference type="InterPro" id="IPR001005">
    <property type="entry name" value="SANT/Myb"/>
</dbReference>
<dbReference type="GO" id="GO:0000976">
    <property type="term" value="F:transcription cis-regulatory region binding"/>
    <property type="evidence" value="ECO:0007669"/>
    <property type="project" value="UniProtKB-ARBA"/>
</dbReference>
<name>A0A9Q1R989_9SOLA</name>
<dbReference type="CDD" id="cd00167">
    <property type="entry name" value="SANT"/>
    <property type="match status" value="1"/>
</dbReference>
<proteinExistence type="predicted"/>